<dbReference type="InterPro" id="IPR033954">
    <property type="entry name" value="DiS-bond_Isoase_DsbC/G"/>
</dbReference>
<sequence length="254" mass="27281">MLRPTHLAALFSTLLVMPLAQAEEWPAAIKAIEARGAEIIQRFDAPSGLQGYAARFNGQGVALYLTADGEHVLVGSLLNAQGEDLSREPLDKLVYGPQGKAMLIKLENSSWITDGKASAPRIVYVFSDPNCPYCNLFWKQARPWVEAGAVQVRHVMVGMLRQDSAAKAAALLSASDPQAALHEHEAAGKASTLQGLKKIPDAIQQQLDHNLGLMAEMGASATPAIFYKDASGQLRQQLGAPSPELLIQILGPRP</sequence>
<evidence type="ECO:0000256" key="1">
    <source>
        <dbReference type="RuleBase" id="RU364038"/>
    </source>
</evidence>
<dbReference type="Pfam" id="PF13098">
    <property type="entry name" value="Thioredoxin_2"/>
    <property type="match status" value="1"/>
</dbReference>
<dbReference type="OrthoDB" id="5298214at2"/>
<evidence type="ECO:0000313" key="3">
    <source>
        <dbReference type="EMBL" id="SFI54407.1"/>
    </source>
</evidence>
<dbReference type="InterPro" id="IPR051470">
    <property type="entry name" value="Thiol:disulfide_interchange"/>
</dbReference>
<dbReference type="InterPro" id="IPR012336">
    <property type="entry name" value="Thioredoxin-like_fold"/>
</dbReference>
<dbReference type="NCBIfam" id="NF008657">
    <property type="entry name" value="PRK11657.1"/>
    <property type="match status" value="1"/>
</dbReference>
<feature type="signal peptide" evidence="1">
    <location>
        <begin position="1"/>
        <end position="22"/>
    </location>
</feature>
<dbReference type="PANTHER" id="PTHR35272">
    <property type="entry name" value="THIOL:DISULFIDE INTERCHANGE PROTEIN DSBC-RELATED"/>
    <property type="match status" value="1"/>
</dbReference>
<evidence type="ECO:0000259" key="2">
    <source>
        <dbReference type="Pfam" id="PF13098"/>
    </source>
</evidence>
<dbReference type="AlphaFoldDB" id="A0A1I3J2B8"/>
<proteinExistence type="inferred from homology"/>
<dbReference type="InterPro" id="IPR036249">
    <property type="entry name" value="Thioredoxin-like_sf"/>
</dbReference>
<organism evidence="3 4">
    <name type="scientific">Pseudomonas guineae</name>
    <dbReference type="NCBI Taxonomy" id="425504"/>
    <lineage>
        <taxon>Bacteria</taxon>
        <taxon>Pseudomonadati</taxon>
        <taxon>Pseudomonadota</taxon>
        <taxon>Gammaproteobacteria</taxon>
        <taxon>Pseudomonadales</taxon>
        <taxon>Pseudomonadaceae</taxon>
        <taxon>Pseudomonas</taxon>
    </lineage>
</organism>
<dbReference type="SUPFAM" id="SSF54423">
    <property type="entry name" value="DsbC/DsbG N-terminal domain-like"/>
    <property type="match status" value="1"/>
</dbReference>
<dbReference type="SUPFAM" id="SSF52833">
    <property type="entry name" value="Thioredoxin-like"/>
    <property type="match status" value="1"/>
</dbReference>
<comment type="similarity">
    <text evidence="1">Belongs to the thioredoxin family. DsbC subfamily.</text>
</comment>
<keyword evidence="1" id="KW-0732">Signal</keyword>
<dbReference type="GO" id="GO:0042597">
    <property type="term" value="C:periplasmic space"/>
    <property type="evidence" value="ECO:0007669"/>
    <property type="project" value="UniProtKB-SubCell"/>
</dbReference>
<gene>
    <name evidence="3" type="ORF">SAMN05216206_2359</name>
</gene>
<keyword evidence="1" id="KW-0676">Redox-active center</keyword>
<feature type="domain" description="Thioredoxin-like fold" evidence="2">
    <location>
        <begin position="119"/>
        <end position="250"/>
    </location>
</feature>
<dbReference type="PANTHER" id="PTHR35272:SF4">
    <property type="entry name" value="THIOL:DISULFIDE INTERCHANGE PROTEIN DSBG"/>
    <property type="match status" value="1"/>
</dbReference>
<protein>
    <recommendedName>
        <fullName evidence="1">Thiol:disulfide interchange protein</fullName>
    </recommendedName>
</protein>
<dbReference type="InterPro" id="IPR009094">
    <property type="entry name" value="DiS-bond_isomerase_DsbC/G_N_sf"/>
</dbReference>
<reference evidence="4" key="1">
    <citation type="submission" date="2016-10" db="EMBL/GenBank/DDBJ databases">
        <authorList>
            <person name="Varghese N."/>
            <person name="Submissions S."/>
        </authorList>
    </citation>
    <scope>NUCLEOTIDE SEQUENCE [LARGE SCALE GENOMIC DNA]</scope>
    <source>
        <strain evidence="4">LMG 24016</strain>
    </source>
</reference>
<dbReference type="EMBL" id="FOQL01000003">
    <property type="protein sequence ID" value="SFI54407.1"/>
    <property type="molecule type" value="Genomic_DNA"/>
</dbReference>
<keyword evidence="4" id="KW-1185">Reference proteome</keyword>
<dbReference type="RefSeq" id="WP_090242147.1">
    <property type="nucleotide sequence ID" value="NZ_FOQL01000003.1"/>
</dbReference>
<accession>A0A1I3J2B8</accession>
<dbReference type="CDD" id="cd03020">
    <property type="entry name" value="DsbA_DsbC_DsbG"/>
    <property type="match status" value="1"/>
</dbReference>
<keyword evidence="1" id="KW-0574">Periplasm</keyword>
<comment type="subcellular location">
    <subcellularLocation>
        <location evidence="1">Periplasm</location>
    </subcellularLocation>
</comment>
<comment type="function">
    <text evidence="1">Required for disulfide bond formation in some periplasmic proteins. Acts by transferring its disulfide bond to other proteins and is reduced in the process.</text>
</comment>
<dbReference type="Gene3D" id="3.40.30.10">
    <property type="entry name" value="Glutaredoxin"/>
    <property type="match status" value="1"/>
</dbReference>
<evidence type="ECO:0000313" key="4">
    <source>
        <dbReference type="Proteomes" id="UP000243606"/>
    </source>
</evidence>
<feature type="chain" id="PRO_5017104805" description="Thiol:disulfide interchange protein" evidence="1">
    <location>
        <begin position="23"/>
        <end position="254"/>
    </location>
</feature>
<dbReference type="STRING" id="425504.SAMN05216206_2359"/>
<dbReference type="Proteomes" id="UP000243606">
    <property type="component" value="Unassembled WGS sequence"/>
</dbReference>
<name>A0A1I3J2B8_9PSED</name>
<dbReference type="Gene3D" id="3.10.450.70">
    <property type="entry name" value="Disulphide bond isomerase, DsbC/G, N-terminal"/>
    <property type="match status" value="1"/>
</dbReference>